<dbReference type="AlphaFoldDB" id="A0AAW2Z3P1"/>
<comment type="caution">
    <text evidence="1">The sequence shown here is derived from an EMBL/GenBank/DDBJ whole genome shotgun (WGS) entry which is preliminary data.</text>
</comment>
<dbReference type="Gene3D" id="3.80.10.10">
    <property type="entry name" value="Ribonuclease Inhibitor"/>
    <property type="match status" value="1"/>
</dbReference>
<accession>A0AAW2Z3P1</accession>
<organism evidence="1 2">
    <name type="scientific">Acrasis kona</name>
    <dbReference type="NCBI Taxonomy" id="1008807"/>
    <lineage>
        <taxon>Eukaryota</taxon>
        <taxon>Discoba</taxon>
        <taxon>Heterolobosea</taxon>
        <taxon>Tetramitia</taxon>
        <taxon>Eutetramitia</taxon>
        <taxon>Acrasidae</taxon>
        <taxon>Acrasis</taxon>
    </lineage>
</organism>
<gene>
    <name evidence="1" type="ORF">AKO1_004567</name>
</gene>
<dbReference type="Proteomes" id="UP001431209">
    <property type="component" value="Unassembled WGS sequence"/>
</dbReference>
<protein>
    <submittedName>
        <fullName evidence="1">Uncharacterized protein</fullName>
    </submittedName>
</protein>
<dbReference type="SMART" id="SM00367">
    <property type="entry name" value="LRR_CC"/>
    <property type="match status" value="2"/>
</dbReference>
<dbReference type="InterPro" id="IPR006553">
    <property type="entry name" value="Leu-rich_rpt_Cys-con_subtyp"/>
</dbReference>
<evidence type="ECO:0000313" key="2">
    <source>
        <dbReference type="Proteomes" id="UP001431209"/>
    </source>
</evidence>
<reference evidence="1 2" key="1">
    <citation type="submission" date="2024-03" db="EMBL/GenBank/DDBJ databases">
        <title>The Acrasis kona genome and developmental transcriptomes reveal deep origins of eukaryotic multicellular pathways.</title>
        <authorList>
            <person name="Sheikh S."/>
            <person name="Fu C.-J."/>
            <person name="Brown M.W."/>
            <person name="Baldauf S.L."/>
        </authorList>
    </citation>
    <scope>NUCLEOTIDE SEQUENCE [LARGE SCALE GENOMIC DNA]</scope>
    <source>
        <strain evidence="1 2">ATCC MYA-3509</strain>
    </source>
</reference>
<dbReference type="SUPFAM" id="SSF52047">
    <property type="entry name" value="RNI-like"/>
    <property type="match status" value="1"/>
</dbReference>
<proteinExistence type="predicted"/>
<evidence type="ECO:0000313" key="1">
    <source>
        <dbReference type="EMBL" id="KAL0483882.1"/>
    </source>
</evidence>
<keyword evidence="2" id="KW-1185">Reference proteome</keyword>
<dbReference type="InterPro" id="IPR032675">
    <property type="entry name" value="LRR_dom_sf"/>
</dbReference>
<dbReference type="EMBL" id="JAOPGA020000998">
    <property type="protein sequence ID" value="KAL0483882.1"/>
    <property type="molecule type" value="Genomic_DNA"/>
</dbReference>
<name>A0AAW2Z3P1_9EUKA</name>
<sequence length="339" mass="38515">MTMSKRSDHNRIKVATMMDAPIISRIMSFLTLEQSIRYFSPLSKSMHTTAYESITDLTLSHKKSWRNLDNINVRIRTLTSMLNNLKSLTIDGFHEFDDVAFINLLHNNTQNTFIELHIRSCGIVVPLIKNDTLKVLKISTCNNLSSIAVRSTSLETFEAFDCDFKREPTLKQCTSLVNIKLVRWKSLTELKFSSMLEQFSSGSDNNQLVGDQGNKLIYTIRHVGQPQILRTLHLIDCEPIQDPFVENISLVDLRFINCISLRNPSIMCPMLQNLQLTRCENLTNLSLQRCVSLKTIDLTGAGLSSLARAQAIQAGFESVRDKIVASIRHHYSDQITVSY</sequence>